<dbReference type="GO" id="GO:0009055">
    <property type="term" value="F:electron transfer activity"/>
    <property type="evidence" value="ECO:0007669"/>
    <property type="project" value="InterPro"/>
</dbReference>
<protein>
    <recommendedName>
        <fullName evidence="4">Cytochrome c domain-containing protein</fullName>
    </recommendedName>
</protein>
<comment type="caution">
    <text evidence="5">The sequence shown here is derived from an EMBL/GenBank/DDBJ whole genome shotgun (WGS) entry which is preliminary data.</text>
</comment>
<accession>A0A1J5P1C7</accession>
<reference evidence="5" key="1">
    <citation type="submission" date="2016-10" db="EMBL/GenBank/DDBJ databases">
        <title>Sequence of Gallionella enrichment culture.</title>
        <authorList>
            <person name="Poehlein A."/>
            <person name="Muehling M."/>
            <person name="Daniel R."/>
        </authorList>
    </citation>
    <scope>NUCLEOTIDE SEQUENCE</scope>
</reference>
<evidence type="ECO:0000256" key="1">
    <source>
        <dbReference type="ARBA" id="ARBA00022617"/>
    </source>
</evidence>
<organism evidence="5">
    <name type="scientific">mine drainage metagenome</name>
    <dbReference type="NCBI Taxonomy" id="410659"/>
    <lineage>
        <taxon>unclassified sequences</taxon>
        <taxon>metagenomes</taxon>
        <taxon>ecological metagenomes</taxon>
    </lineage>
</organism>
<dbReference type="Gene3D" id="1.10.760.10">
    <property type="entry name" value="Cytochrome c-like domain"/>
    <property type="match status" value="1"/>
</dbReference>
<dbReference type="GO" id="GO:0046872">
    <property type="term" value="F:metal ion binding"/>
    <property type="evidence" value="ECO:0007669"/>
    <property type="project" value="UniProtKB-KW"/>
</dbReference>
<sequence>MKNAPLAILMLATTLSSSADALAQTAKTDLGKREYDLQCSICHGADAKGNGFLGATLKVVPPDLTVLARKNGGVFPADRVSGVIDGRVQIASHGAPDMPIWGTRYAVNAAEHFFDIPYDQEAYVRAHILLLVDYLNRIQQK</sequence>
<evidence type="ECO:0000256" key="2">
    <source>
        <dbReference type="ARBA" id="ARBA00022723"/>
    </source>
</evidence>
<feature type="domain" description="Cytochrome c" evidence="4">
    <location>
        <begin position="26"/>
        <end position="139"/>
    </location>
</feature>
<keyword evidence="1" id="KW-0349">Heme</keyword>
<dbReference type="PROSITE" id="PS51007">
    <property type="entry name" value="CYTC"/>
    <property type="match status" value="1"/>
</dbReference>
<dbReference type="GO" id="GO:0020037">
    <property type="term" value="F:heme binding"/>
    <property type="evidence" value="ECO:0007669"/>
    <property type="project" value="InterPro"/>
</dbReference>
<proteinExistence type="predicted"/>
<evidence type="ECO:0000256" key="3">
    <source>
        <dbReference type="ARBA" id="ARBA00023004"/>
    </source>
</evidence>
<evidence type="ECO:0000313" key="5">
    <source>
        <dbReference type="EMBL" id="OIQ64902.1"/>
    </source>
</evidence>
<evidence type="ECO:0000259" key="4">
    <source>
        <dbReference type="PROSITE" id="PS51007"/>
    </source>
</evidence>
<gene>
    <name evidence="5" type="ORF">GALL_535450</name>
</gene>
<keyword evidence="2" id="KW-0479">Metal-binding</keyword>
<dbReference type="InterPro" id="IPR009056">
    <property type="entry name" value="Cyt_c-like_dom"/>
</dbReference>
<keyword evidence="3" id="KW-0408">Iron</keyword>
<dbReference type="SUPFAM" id="SSF46626">
    <property type="entry name" value="Cytochrome c"/>
    <property type="match status" value="1"/>
</dbReference>
<dbReference type="EMBL" id="MLJW01007748">
    <property type="protein sequence ID" value="OIQ64902.1"/>
    <property type="molecule type" value="Genomic_DNA"/>
</dbReference>
<dbReference type="AlphaFoldDB" id="A0A1J5P1C7"/>
<name>A0A1J5P1C7_9ZZZZ</name>
<dbReference type="InterPro" id="IPR036909">
    <property type="entry name" value="Cyt_c-like_dom_sf"/>
</dbReference>